<sequence length="651" mass="73083">MYTIDWKEAAHNMDPYKVLNELGFRHNPKKGLVGSARSQTFEREEEKITVYPNPGSKAIFINHGTDKKGDVIELLKWQYNNDPREVSKFIHNHFNGMPPAPLSVDAKKNDEKKDTKTDDKTLAEIQSKELKEKYSLRNSLNQPQYLQSRGLTLGTIFRPEFFKQALNSLGWNAKEEKTIEVNNTVFPMRNDHGITSMIIRNGSFKGFPAGERRDALWLSNPPLTLNRDIIIGLGEKKIMLPKGTEGTLVASPEKPGRYQFYFLDPTRKDKELPYNKVEVWGKALTWLTTALEPLKVNRMVLTESPIDAMSFHQLSPPKPGETRMYLSTGGNPSDKQTAYINELVQRIRPDQVVLANDNEKNGVRFNMNLMGAIQHPATPAQNLFMARLVEVAPKKEDNTITSSTEQKSHLGEYHLKIFGAKEPKRMEEVATKIMESINNSAPKGQEPPARITALNSSPGTGSEITVAFPKNDHLLAAAQKELAKIINAGERDEVMKVVKPVNKDFNEDLQAEKLEGKKIKHDLGEIPAYIKTGAKNLLQQLSAYSNNAFDALFGGIPGSLPRMMNTPEEKKASSDRGHRKESDQQVLPEKDNNSRNLSADPHMGGINKSNHASTQPQPYKTNHKEEHLSAGKELSSQKQAPAKPGLRMKMR</sequence>
<feature type="compositionally biased region" description="Polar residues" evidence="1">
    <location>
        <begin position="607"/>
        <end position="620"/>
    </location>
</feature>
<dbReference type="Proteomes" id="UP001168528">
    <property type="component" value="Unassembled WGS sequence"/>
</dbReference>
<proteinExistence type="predicted"/>
<dbReference type="Gene3D" id="3.40.1360.10">
    <property type="match status" value="1"/>
</dbReference>
<protein>
    <submittedName>
        <fullName evidence="2">Toprim domain-containing protein</fullName>
    </submittedName>
</protein>
<keyword evidence="3" id="KW-1185">Reference proteome</keyword>
<feature type="compositionally biased region" description="Basic and acidic residues" evidence="1">
    <location>
        <begin position="105"/>
        <end position="119"/>
    </location>
</feature>
<feature type="region of interest" description="Disordered" evidence="1">
    <location>
        <begin position="97"/>
        <end position="119"/>
    </location>
</feature>
<accession>A0ABT8QYA5</accession>
<evidence type="ECO:0000313" key="3">
    <source>
        <dbReference type="Proteomes" id="UP001168528"/>
    </source>
</evidence>
<name>A0ABT8QYA5_9BACT</name>
<gene>
    <name evidence="2" type="ORF">Q0590_00225</name>
</gene>
<feature type="region of interest" description="Disordered" evidence="1">
    <location>
        <begin position="557"/>
        <end position="651"/>
    </location>
</feature>
<dbReference type="EMBL" id="JAUKPO010000001">
    <property type="protein sequence ID" value="MDO1444649.1"/>
    <property type="molecule type" value="Genomic_DNA"/>
</dbReference>
<evidence type="ECO:0000313" key="2">
    <source>
        <dbReference type="EMBL" id="MDO1444649.1"/>
    </source>
</evidence>
<evidence type="ECO:0000256" key="1">
    <source>
        <dbReference type="SAM" id="MobiDB-lite"/>
    </source>
</evidence>
<comment type="caution">
    <text evidence="2">The sequence shown here is derived from an EMBL/GenBank/DDBJ whole genome shotgun (WGS) entry which is preliminary data.</text>
</comment>
<dbReference type="Pfam" id="PF13155">
    <property type="entry name" value="Toprim_2"/>
    <property type="match status" value="1"/>
</dbReference>
<dbReference type="RefSeq" id="WP_302035454.1">
    <property type="nucleotide sequence ID" value="NZ_JAUKPO010000001.1"/>
</dbReference>
<organism evidence="2 3">
    <name type="scientific">Rhodocytophaga aerolata</name>
    <dbReference type="NCBI Taxonomy" id="455078"/>
    <lineage>
        <taxon>Bacteria</taxon>
        <taxon>Pseudomonadati</taxon>
        <taxon>Bacteroidota</taxon>
        <taxon>Cytophagia</taxon>
        <taxon>Cytophagales</taxon>
        <taxon>Rhodocytophagaceae</taxon>
        <taxon>Rhodocytophaga</taxon>
    </lineage>
</organism>
<feature type="compositionally biased region" description="Basic and acidic residues" evidence="1">
    <location>
        <begin position="567"/>
        <end position="593"/>
    </location>
</feature>
<reference evidence="2" key="1">
    <citation type="submission" date="2023-07" db="EMBL/GenBank/DDBJ databases">
        <title>The genome sequence of Rhodocytophaga aerolata KACC 12507.</title>
        <authorList>
            <person name="Zhang X."/>
        </authorList>
    </citation>
    <scope>NUCLEOTIDE SEQUENCE</scope>
    <source>
        <strain evidence="2">KACC 12507</strain>
    </source>
</reference>